<evidence type="ECO:0000313" key="9">
    <source>
        <dbReference type="EMBL" id="MBC3809230.1"/>
    </source>
</evidence>
<keyword evidence="5" id="KW-0963">Cytoplasm</keyword>
<dbReference type="InterPro" id="IPR036553">
    <property type="entry name" value="RPTC_insert"/>
</dbReference>
<dbReference type="InterPro" id="IPR013792">
    <property type="entry name" value="RNA3'P_cycl/enolpyr_Trfase_a/b"/>
</dbReference>
<dbReference type="NCBIfam" id="NF003246">
    <property type="entry name" value="PRK04204.1-2"/>
    <property type="match status" value="1"/>
</dbReference>
<dbReference type="Pfam" id="PF01137">
    <property type="entry name" value="RTC"/>
    <property type="match status" value="1"/>
</dbReference>
<keyword evidence="10" id="KW-1185">Reference proteome</keyword>
<evidence type="ECO:0000256" key="6">
    <source>
        <dbReference type="NCBIfam" id="TIGR03399"/>
    </source>
</evidence>
<evidence type="ECO:0000259" key="8">
    <source>
        <dbReference type="Pfam" id="PF05189"/>
    </source>
</evidence>
<dbReference type="Proteomes" id="UP000648257">
    <property type="component" value="Unassembled WGS sequence"/>
</dbReference>
<dbReference type="Pfam" id="PF05189">
    <property type="entry name" value="RTC_insert"/>
    <property type="match status" value="1"/>
</dbReference>
<dbReference type="Gene3D" id="3.30.360.20">
    <property type="entry name" value="RNA 3'-terminal phosphate cyclase, insert domain"/>
    <property type="match status" value="1"/>
</dbReference>
<dbReference type="InterPro" id="IPR013791">
    <property type="entry name" value="RNA3'-term_phos_cycl_insert"/>
</dbReference>
<comment type="catalytic activity">
    <reaction evidence="4 5">
        <text>a 3'-end 3'-phospho-ribonucleotide-RNA + ATP = a 3'-end 2',3'-cyclophospho-ribonucleotide-RNA + AMP + diphosphate</text>
        <dbReference type="Rhea" id="RHEA:23976"/>
        <dbReference type="Rhea" id="RHEA-COMP:10463"/>
        <dbReference type="Rhea" id="RHEA-COMP:10464"/>
        <dbReference type="ChEBI" id="CHEBI:30616"/>
        <dbReference type="ChEBI" id="CHEBI:33019"/>
        <dbReference type="ChEBI" id="CHEBI:83062"/>
        <dbReference type="ChEBI" id="CHEBI:83064"/>
        <dbReference type="ChEBI" id="CHEBI:456215"/>
        <dbReference type="EC" id="6.5.1.4"/>
    </reaction>
</comment>
<feature type="domain" description="RNA 3'-terminal phosphate cyclase" evidence="7">
    <location>
        <begin position="9"/>
        <end position="324"/>
    </location>
</feature>
<evidence type="ECO:0000256" key="2">
    <source>
        <dbReference type="ARBA" id="ARBA00022598"/>
    </source>
</evidence>
<protein>
    <recommendedName>
        <fullName evidence="5 6">RNA 3'-terminal phosphate cyclase</fullName>
        <shortName evidence="5">RNA cyclase</shortName>
        <shortName evidence="5">RNA-3'-phosphate cyclase</shortName>
        <ecNumber evidence="5 6">6.5.1.4</ecNumber>
    </recommendedName>
</protein>
<dbReference type="PANTHER" id="PTHR11096">
    <property type="entry name" value="RNA 3' TERMINAL PHOSPHATE CYCLASE"/>
    <property type="match status" value="1"/>
</dbReference>
<accession>A0ABR6X9I6</accession>
<organism evidence="9 10">
    <name type="scientific">Undibacterium seohonense</name>
    <dbReference type="NCBI Taxonomy" id="1344950"/>
    <lineage>
        <taxon>Bacteria</taxon>
        <taxon>Pseudomonadati</taxon>
        <taxon>Pseudomonadota</taxon>
        <taxon>Betaproteobacteria</taxon>
        <taxon>Burkholderiales</taxon>
        <taxon>Oxalobacteraceae</taxon>
        <taxon>Undibacterium</taxon>
    </lineage>
</organism>
<feature type="binding site" evidence="5">
    <location>
        <position position="100"/>
    </location>
    <ligand>
        <name>ATP</name>
        <dbReference type="ChEBI" id="CHEBI:30616"/>
    </ligand>
</feature>
<evidence type="ECO:0000256" key="3">
    <source>
        <dbReference type="ARBA" id="ARBA00022741"/>
    </source>
</evidence>
<name>A0ABR6X9I6_9BURK</name>
<dbReference type="NCBIfam" id="NF003247">
    <property type="entry name" value="PRK04204.1-3"/>
    <property type="match status" value="1"/>
</dbReference>
<dbReference type="PIRSF" id="PIRSF005378">
    <property type="entry name" value="RNA3'_term_phos_cycl_euk"/>
    <property type="match status" value="1"/>
</dbReference>
<dbReference type="InterPro" id="IPR023797">
    <property type="entry name" value="RNA3'_phos_cyclase_dom"/>
</dbReference>
<comment type="function">
    <text evidence="5">Catalyzes the conversion of 3'-phosphate to a 2',3'-cyclic phosphodiester at the end of RNA. The mechanism of action of the enzyme occurs in 3 steps: (A) adenylation of the enzyme by ATP; (B) transfer of adenylate to an RNA-N3'P to produce RNA-N3'PP5'A; (C) and attack of the adjacent 2'-hydroxyl on the 3'-phosphorus in the diester linkage to produce the cyclic end product. The biological role of this enzyme is unknown but it is likely to function in some aspects of cellular RNA processing.</text>
</comment>
<dbReference type="SUPFAM" id="SSF52913">
    <property type="entry name" value="RNA 3'-terminal phosphate cyclase, RPTC, insert domain"/>
    <property type="match status" value="1"/>
</dbReference>
<comment type="subcellular location">
    <subcellularLocation>
        <location evidence="5">Cytoplasm</location>
    </subcellularLocation>
</comment>
<dbReference type="GO" id="GO:0003963">
    <property type="term" value="F:RNA-3'-phosphate cyclase activity"/>
    <property type="evidence" value="ECO:0007669"/>
    <property type="project" value="UniProtKB-EC"/>
</dbReference>
<dbReference type="InterPro" id="IPR017770">
    <property type="entry name" value="RNA3'_term_phos_cyc_type_1"/>
</dbReference>
<dbReference type="SUPFAM" id="SSF55205">
    <property type="entry name" value="EPT/RTPC-like"/>
    <property type="match status" value="2"/>
</dbReference>
<keyword evidence="5" id="KW-0067">ATP-binding</keyword>
<evidence type="ECO:0000256" key="5">
    <source>
        <dbReference type="HAMAP-Rule" id="MF_00200"/>
    </source>
</evidence>
<feature type="binding site" evidence="5">
    <location>
        <begin position="282"/>
        <end position="286"/>
    </location>
    <ligand>
        <name>ATP</name>
        <dbReference type="ChEBI" id="CHEBI:30616"/>
    </ligand>
</feature>
<dbReference type="InterPro" id="IPR037136">
    <property type="entry name" value="RNA3'_phos_cyclase_dom_sf"/>
</dbReference>
<dbReference type="RefSeq" id="WP_186924290.1">
    <property type="nucleotide sequence ID" value="NZ_JACOFW010000028.1"/>
</dbReference>
<dbReference type="HAMAP" id="MF_00200">
    <property type="entry name" value="RTC"/>
    <property type="match status" value="1"/>
</dbReference>
<dbReference type="EC" id="6.5.1.4" evidence="5 6"/>
<comment type="caution">
    <text evidence="9">The sequence shown here is derived from an EMBL/GenBank/DDBJ whole genome shotgun (WGS) entry which is preliminary data.</text>
</comment>
<evidence type="ECO:0000259" key="7">
    <source>
        <dbReference type="Pfam" id="PF01137"/>
    </source>
</evidence>
<dbReference type="InterPro" id="IPR000228">
    <property type="entry name" value="RNA3'_term_phos_cyc"/>
</dbReference>
<keyword evidence="3 5" id="KW-0547">Nucleotide-binding</keyword>
<gene>
    <name evidence="5" type="primary">rtcA</name>
    <name evidence="9" type="ORF">H8K52_17970</name>
</gene>
<feature type="domain" description="RNA 3'-terminal phosphate cyclase insert" evidence="8">
    <location>
        <begin position="190"/>
        <end position="273"/>
    </location>
</feature>
<feature type="active site" description="Tele-AMP-histidine intermediate" evidence="5">
    <location>
        <position position="307"/>
    </location>
</feature>
<sequence>MIEIDGASGEGGGQILRSSLTLSMITGQPFRMTNIRANRPKPGLMRQHLVAVQAAAQICDGEIASAAVGAQTLEFRPGKIKGGEYQFAIGTAGSCTLVLQTLIPALLYADGPSTIHITGGTHNMMAPPAHFLQRSYGRVLADMGATLDIELQRFGFYPAGGGEIQARITPCAKLNVIELMESGERITGYAESFIAGVPVSVANRELECVGAGMGWNESQLFVRGLSNDQGPGNALLMTLEQRNVINVFSEFGEKMVRSETVARNLLTQVRRFIISGATVGEHLADQIMLPFALAGGGRFTTNTVTQHAKTNAAVIGQFLPVDISFDKKDSYYVCSVQQKSDLLG</sequence>
<keyword evidence="2 5" id="KW-0436">Ligase</keyword>
<evidence type="ECO:0000256" key="1">
    <source>
        <dbReference type="ARBA" id="ARBA00009206"/>
    </source>
</evidence>
<comment type="similarity">
    <text evidence="1 5">Belongs to the RNA 3'-terminal cyclase family. Type 1 subfamily.</text>
</comment>
<proteinExistence type="inferred from homology"/>
<dbReference type="Gene3D" id="3.65.10.20">
    <property type="entry name" value="RNA 3'-terminal phosphate cyclase domain"/>
    <property type="match status" value="1"/>
</dbReference>
<reference evidence="9 10" key="1">
    <citation type="submission" date="2020-08" db="EMBL/GenBank/DDBJ databases">
        <title>Novel species isolated from subtropical streams in China.</title>
        <authorList>
            <person name="Lu H."/>
        </authorList>
    </citation>
    <scope>NUCLEOTIDE SEQUENCE [LARGE SCALE GENOMIC DNA]</scope>
    <source>
        <strain evidence="9 10">KACC 16656</strain>
    </source>
</reference>
<evidence type="ECO:0000256" key="4">
    <source>
        <dbReference type="ARBA" id="ARBA00024481"/>
    </source>
</evidence>
<dbReference type="EMBL" id="JACOFW010000028">
    <property type="protein sequence ID" value="MBC3809230.1"/>
    <property type="molecule type" value="Genomic_DNA"/>
</dbReference>
<dbReference type="PANTHER" id="PTHR11096:SF0">
    <property type="entry name" value="RNA 3'-TERMINAL PHOSPHATE CYCLASE"/>
    <property type="match status" value="1"/>
</dbReference>
<evidence type="ECO:0000313" key="10">
    <source>
        <dbReference type="Proteomes" id="UP000648257"/>
    </source>
</evidence>
<dbReference type="NCBIfam" id="TIGR03399">
    <property type="entry name" value="RNA_3prim_cycl"/>
    <property type="match status" value="1"/>
</dbReference>